<comment type="similarity">
    <text evidence="2 12">Belongs to the FPP/GGPP synthase family.</text>
</comment>
<keyword evidence="4" id="KW-0479">Metal-binding</keyword>
<dbReference type="Pfam" id="PF00348">
    <property type="entry name" value="polyprenyl_synt"/>
    <property type="match status" value="1"/>
</dbReference>
<dbReference type="CDD" id="cd00685">
    <property type="entry name" value="Trans_IPPS_HT"/>
    <property type="match status" value="1"/>
</dbReference>
<dbReference type="EC" id="2.5.1.90" evidence="8"/>
<dbReference type="PROSITE" id="PS00723">
    <property type="entry name" value="POLYPRENYL_SYNTHASE_1"/>
    <property type="match status" value="1"/>
</dbReference>
<dbReference type="SUPFAM" id="SSF48576">
    <property type="entry name" value="Terpenoid synthases"/>
    <property type="match status" value="1"/>
</dbReference>
<dbReference type="InterPro" id="IPR000092">
    <property type="entry name" value="Polyprenyl_synt"/>
</dbReference>
<evidence type="ECO:0000313" key="14">
    <source>
        <dbReference type="Proteomes" id="UP000199670"/>
    </source>
</evidence>
<proteinExistence type="inferred from homology"/>
<dbReference type="InterPro" id="IPR033749">
    <property type="entry name" value="Polyprenyl_synt_CS"/>
</dbReference>
<evidence type="ECO:0000256" key="1">
    <source>
        <dbReference type="ARBA" id="ARBA00001946"/>
    </source>
</evidence>
<evidence type="ECO:0000313" key="13">
    <source>
        <dbReference type="EMBL" id="SCC32950.1"/>
    </source>
</evidence>
<dbReference type="InterPro" id="IPR008949">
    <property type="entry name" value="Isoprenoid_synthase_dom_sf"/>
</dbReference>
<dbReference type="GO" id="GO:0046872">
    <property type="term" value="F:metal ion binding"/>
    <property type="evidence" value="ECO:0007669"/>
    <property type="project" value="UniProtKB-KW"/>
</dbReference>
<dbReference type="GO" id="GO:0106350">
    <property type="term" value="F:all-trans-octaprenyl-diphosphate synthase activity"/>
    <property type="evidence" value="ECO:0007669"/>
    <property type="project" value="UniProtKB-EC"/>
</dbReference>
<evidence type="ECO:0000256" key="5">
    <source>
        <dbReference type="ARBA" id="ARBA00022842"/>
    </source>
</evidence>
<evidence type="ECO:0000256" key="6">
    <source>
        <dbReference type="ARBA" id="ARBA00051506"/>
    </source>
</evidence>
<comment type="catalytic activity">
    <reaction evidence="6">
        <text>5 isopentenyl diphosphate + (2E,6E)-farnesyl diphosphate = all-trans-octaprenyl diphosphate + 5 diphosphate</text>
        <dbReference type="Rhea" id="RHEA:27798"/>
        <dbReference type="ChEBI" id="CHEBI:33019"/>
        <dbReference type="ChEBI" id="CHEBI:57711"/>
        <dbReference type="ChEBI" id="CHEBI:128769"/>
        <dbReference type="ChEBI" id="CHEBI:175763"/>
        <dbReference type="EC" id="2.5.1.90"/>
    </reaction>
</comment>
<evidence type="ECO:0000256" key="8">
    <source>
        <dbReference type="ARBA" id="ARBA00066511"/>
    </source>
</evidence>
<reference evidence="14" key="1">
    <citation type="submission" date="2016-08" db="EMBL/GenBank/DDBJ databases">
        <authorList>
            <person name="Varghese N."/>
            <person name="Submissions Spin"/>
        </authorList>
    </citation>
    <scope>NUCLEOTIDE SEQUENCE [LARGE SCALE GENOMIC DNA]</scope>
    <source>
        <strain evidence="14">R-53248</strain>
    </source>
</reference>
<evidence type="ECO:0000256" key="7">
    <source>
        <dbReference type="ARBA" id="ARBA00055029"/>
    </source>
</evidence>
<organism evidence="13 14">
    <name type="scientific">Gilliamella bombicola</name>
    <dbReference type="NCBI Taxonomy" id="1798182"/>
    <lineage>
        <taxon>Bacteria</taxon>
        <taxon>Pseudomonadati</taxon>
        <taxon>Pseudomonadota</taxon>
        <taxon>Gammaproteobacteria</taxon>
        <taxon>Orbales</taxon>
        <taxon>Orbaceae</taxon>
        <taxon>Gilliamella</taxon>
    </lineage>
</organism>
<dbReference type="FunFam" id="1.10.600.10:FF:000002">
    <property type="entry name" value="Octaprenyl diphosphate synthase"/>
    <property type="match status" value="1"/>
</dbReference>
<comment type="function">
    <text evidence="7">Supplies octaprenyl diphosphate, the precursor for the side chain of the isoprenoid quinones ubiquinone and menaquinone.</text>
</comment>
<evidence type="ECO:0000256" key="4">
    <source>
        <dbReference type="ARBA" id="ARBA00022723"/>
    </source>
</evidence>
<evidence type="ECO:0000256" key="2">
    <source>
        <dbReference type="ARBA" id="ARBA00006706"/>
    </source>
</evidence>
<comment type="cofactor">
    <cofactor evidence="1">
        <name>Mg(2+)</name>
        <dbReference type="ChEBI" id="CHEBI:18420"/>
    </cofactor>
</comment>
<dbReference type="GO" id="GO:0008299">
    <property type="term" value="P:isoprenoid biosynthetic process"/>
    <property type="evidence" value="ECO:0007669"/>
    <property type="project" value="InterPro"/>
</dbReference>
<keyword evidence="5" id="KW-0460">Magnesium</keyword>
<dbReference type="SFLD" id="SFLDS00005">
    <property type="entry name" value="Isoprenoid_Synthase_Type_I"/>
    <property type="match status" value="1"/>
</dbReference>
<sequence>MIDDTLLPNNIYQIIENKYQLFIVVRLMNTPSMNQIFDLVKEDLIKVNKAIQAELSSDVALINQLGNYIISSGGKRIRPVIALLIAKALNYQGDKHIITAAFIEFIHTATLLHDDVVDESDLRRGQSTANALFGNAASVLVGDYIYTRSFQMMVRTESFKVLKIMSTATNVIAEGEVQQLINCNDPDITKEQYLEVIYRKTARLFEATSHSAAVLAGANEEQELALQEYGKYLGTAFQIIDDLLDYSADSNQKLGKNLGDDLNEGKPTLPLLHAMHHTKNFQDAELIRQAIKQGNGRNLLDRILQIMDECGSLDFTLQTAQKEAQKAFDVIAILPDSPYKQALQALALLSVKREN</sequence>
<name>A0A1C4DNZ7_9GAMM</name>
<dbReference type="STRING" id="1798182.GA0061081_1209"/>
<evidence type="ECO:0000256" key="12">
    <source>
        <dbReference type="RuleBase" id="RU004466"/>
    </source>
</evidence>
<protein>
    <recommendedName>
        <fullName evidence="9">Octaprenyl diphosphate synthase</fullName>
        <ecNumber evidence="8">2.5.1.90</ecNumber>
    </recommendedName>
    <alternativeName>
        <fullName evidence="11">All-trans-octaprenyl-diphosphate synthase</fullName>
    </alternativeName>
    <alternativeName>
        <fullName evidence="10">Octaprenyl pyrophosphate synthase</fullName>
    </alternativeName>
</protein>
<evidence type="ECO:0000256" key="3">
    <source>
        <dbReference type="ARBA" id="ARBA00022679"/>
    </source>
</evidence>
<accession>A0A1C4DNZ7</accession>
<dbReference type="EMBL" id="FMAQ01000020">
    <property type="protein sequence ID" value="SCC32950.1"/>
    <property type="molecule type" value="Genomic_DNA"/>
</dbReference>
<dbReference type="Gene3D" id="1.10.600.10">
    <property type="entry name" value="Farnesyl Diphosphate Synthase"/>
    <property type="match status" value="1"/>
</dbReference>
<evidence type="ECO:0000256" key="9">
    <source>
        <dbReference type="ARBA" id="ARBA00072473"/>
    </source>
</evidence>
<dbReference type="PANTHER" id="PTHR12001:SF69">
    <property type="entry name" value="ALL TRANS-POLYPRENYL-DIPHOSPHATE SYNTHASE PDSS1"/>
    <property type="match status" value="1"/>
</dbReference>
<evidence type="ECO:0000256" key="11">
    <source>
        <dbReference type="ARBA" id="ARBA00083124"/>
    </source>
</evidence>
<dbReference type="AlphaFoldDB" id="A0A1C4DNZ7"/>
<keyword evidence="14" id="KW-1185">Reference proteome</keyword>
<dbReference type="PROSITE" id="PS00444">
    <property type="entry name" value="POLYPRENYL_SYNTHASE_2"/>
    <property type="match status" value="1"/>
</dbReference>
<gene>
    <name evidence="13" type="ORF">GA0061081_1209</name>
</gene>
<dbReference type="NCBIfam" id="NF008140">
    <property type="entry name" value="PRK10888.1"/>
    <property type="match status" value="1"/>
</dbReference>
<keyword evidence="3 12" id="KW-0808">Transferase</keyword>
<dbReference type="Proteomes" id="UP000199670">
    <property type="component" value="Unassembled WGS sequence"/>
</dbReference>
<evidence type="ECO:0000256" key="10">
    <source>
        <dbReference type="ARBA" id="ARBA00079637"/>
    </source>
</evidence>
<dbReference type="PANTHER" id="PTHR12001">
    <property type="entry name" value="GERANYLGERANYL PYROPHOSPHATE SYNTHASE"/>
    <property type="match status" value="1"/>
</dbReference>